<dbReference type="RefSeq" id="WP_145610987.1">
    <property type="nucleotide sequence ID" value="NZ_VITV01000004.1"/>
</dbReference>
<sequence>MVVFDANFLLLLLDPDVDVPTDPATQMPLARARDRVEYLIATLTQQQEIIGIPTPVIAEVLVHAGTAGGGYLSIVTDSSRFRILPFDLRAAVETAAMTATALGAGNKKGGSTAPWQKVKIDRQIAAVGIVGRAHTLYADDQDLVRLAKTAGLRTVSSWELPLPPEEPQGELAV</sequence>
<dbReference type="EMBL" id="VITV01000004">
    <property type="protein sequence ID" value="TWB75526.1"/>
    <property type="molecule type" value="Genomic_DNA"/>
</dbReference>
<protein>
    <recommendedName>
        <fullName evidence="3">Nucleic acid-binding protein</fullName>
    </recommendedName>
</protein>
<dbReference type="Proteomes" id="UP000320516">
    <property type="component" value="Unassembled WGS sequence"/>
</dbReference>
<proteinExistence type="predicted"/>
<evidence type="ECO:0008006" key="3">
    <source>
        <dbReference type="Google" id="ProtNLM"/>
    </source>
</evidence>
<comment type="caution">
    <text evidence="1">The sequence shown here is derived from an EMBL/GenBank/DDBJ whole genome shotgun (WGS) entry which is preliminary data.</text>
</comment>
<evidence type="ECO:0000313" key="1">
    <source>
        <dbReference type="EMBL" id="TWB75526.1"/>
    </source>
</evidence>
<gene>
    <name evidence="1" type="ORF">FBZ87_104634</name>
</gene>
<dbReference type="Gene3D" id="3.40.50.1010">
    <property type="entry name" value="5'-nuclease"/>
    <property type="match status" value="1"/>
</dbReference>
<evidence type="ECO:0000313" key="2">
    <source>
        <dbReference type="Proteomes" id="UP000320516"/>
    </source>
</evidence>
<name>A0A560JX30_9PROT</name>
<accession>A0A560JX30</accession>
<organism evidence="1 2">
    <name type="scientific">Nitrospirillum amazonense</name>
    <dbReference type="NCBI Taxonomy" id="28077"/>
    <lineage>
        <taxon>Bacteria</taxon>
        <taxon>Pseudomonadati</taxon>
        <taxon>Pseudomonadota</taxon>
        <taxon>Alphaproteobacteria</taxon>
        <taxon>Rhodospirillales</taxon>
        <taxon>Azospirillaceae</taxon>
        <taxon>Nitrospirillum</taxon>
    </lineage>
</organism>
<dbReference type="AlphaFoldDB" id="A0A560JX30"/>
<reference evidence="1 2" key="1">
    <citation type="submission" date="2019-06" db="EMBL/GenBank/DDBJ databases">
        <title>Genomic Encyclopedia of Type Strains, Phase IV (KMG-V): Genome sequencing to study the core and pangenomes of soil and plant-associated prokaryotes.</title>
        <authorList>
            <person name="Whitman W."/>
        </authorList>
    </citation>
    <scope>NUCLEOTIDE SEQUENCE [LARGE SCALE GENOMIC DNA]</scope>
    <source>
        <strain evidence="1 2">BR 12005</strain>
    </source>
</reference>